<reference evidence="10" key="1">
    <citation type="submission" date="2023-03" db="EMBL/GenBank/DDBJ databases">
        <title>Mating type loci evolution in Malassezia.</title>
        <authorList>
            <person name="Coelho M.A."/>
        </authorList>
    </citation>
    <scope>NUCLEOTIDE SEQUENCE</scope>
    <source>
        <strain evidence="10">CBS 9557</strain>
    </source>
</reference>
<protein>
    <recommendedName>
        <fullName evidence="9">Wax synthase domain-containing protein</fullName>
    </recommendedName>
</protein>
<evidence type="ECO:0000313" key="10">
    <source>
        <dbReference type="EMBL" id="WFD27693.1"/>
    </source>
</evidence>
<gene>
    <name evidence="10" type="ORF">MNAN1_002697</name>
</gene>
<sequence>MSAWADGRWFSAGLPLPRALNPALVLVPRMPRFLDLVPQLRVRENIWSYWLGPWGAEVKAYPGPPFSLETFCDEALRMILDLVLFFFLACLAYRITAHHARWRCLAALLLIHVLYTWSLVLHGQSALINFLRAALAFRTSLLVWDIFTIRTPAEVQSWSMARTFAQLWLFPVEVDDLPPDEPADAPGRTRLRCLQGIAEGLVYMVGAQLFLPLFPPMEVVRVMPKYQYMIYVVFMVLGLYVMLSSFGVLATNVAGLFLGVEQAPLFENPFCTTSVQQFWSRWNRAIATVLHRVIFGGRNTFRSKQRRAPPSPNQPPPPLSRFAKTSLTALATFLVSGLFHEFLLYCATPGLFGWQTLFFVLNGVLAVLSNALARYAPGVVRCTPIPVRFALLVLFACVTSHLFFIPLQTHNMLAEPQMLFQHLVLPRDAPPRHAYFVNLFPRS</sequence>
<dbReference type="InterPro" id="IPR044851">
    <property type="entry name" value="Wax_synthase"/>
</dbReference>
<dbReference type="AlphaFoldDB" id="A0AAF0ENG6"/>
<evidence type="ECO:0000256" key="7">
    <source>
        <dbReference type="ARBA" id="ARBA00023136"/>
    </source>
</evidence>
<evidence type="ECO:0000256" key="8">
    <source>
        <dbReference type="SAM" id="Phobius"/>
    </source>
</evidence>
<dbReference type="GO" id="GO:0008374">
    <property type="term" value="F:O-acyltransferase activity"/>
    <property type="evidence" value="ECO:0007669"/>
    <property type="project" value="InterPro"/>
</dbReference>
<organism evidence="10 11">
    <name type="scientific">Malassezia nana</name>
    <dbReference type="NCBI Taxonomy" id="180528"/>
    <lineage>
        <taxon>Eukaryota</taxon>
        <taxon>Fungi</taxon>
        <taxon>Dikarya</taxon>
        <taxon>Basidiomycota</taxon>
        <taxon>Ustilaginomycotina</taxon>
        <taxon>Malasseziomycetes</taxon>
        <taxon>Malasseziales</taxon>
        <taxon>Malasseziaceae</taxon>
        <taxon>Malassezia</taxon>
    </lineage>
</organism>
<dbReference type="Pfam" id="PF13813">
    <property type="entry name" value="MBOAT_2"/>
    <property type="match status" value="1"/>
</dbReference>
<comment type="similarity">
    <text evidence="3">Belongs to the wax synthase family.</text>
</comment>
<feature type="transmembrane region" description="Helical" evidence="8">
    <location>
        <begin position="385"/>
        <end position="405"/>
    </location>
</feature>
<comment type="subcellular location">
    <subcellularLocation>
        <location evidence="1">Membrane</location>
        <topology evidence="1">Multi-pass membrane protein</topology>
    </subcellularLocation>
</comment>
<dbReference type="InterPro" id="IPR032805">
    <property type="entry name" value="Wax_synthase_dom"/>
</dbReference>
<feature type="transmembrane region" description="Helical" evidence="8">
    <location>
        <begin position="75"/>
        <end position="95"/>
    </location>
</feature>
<keyword evidence="7 8" id="KW-0472">Membrane</keyword>
<dbReference type="GO" id="GO:0006629">
    <property type="term" value="P:lipid metabolic process"/>
    <property type="evidence" value="ECO:0007669"/>
    <property type="project" value="InterPro"/>
</dbReference>
<proteinExistence type="inferred from homology"/>
<comment type="pathway">
    <text evidence="2">Secondary metabolite biosynthesis.</text>
</comment>
<keyword evidence="4" id="KW-0808">Transferase</keyword>
<keyword evidence="6 8" id="KW-1133">Transmembrane helix</keyword>
<evidence type="ECO:0000259" key="9">
    <source>
        <dbReference type="Pfam" id="PF13813"/>
    </source>
</evidence>
<dbReference type="EMBL" id="CP119895">
    <property type="protein sequence ID" value="WFD27693.1"/>
    <property type="molecule type" value="Genomic_DNA"/>
</dbReference>
<accession>A0AAF0ENG6</accession>
<feature type="transmembrane region" description="Helical" evidence="8">
    <location>
        <begin position="196"/>
        <end position="214"/>
    </location>
</feature>
<feature type="transmembrane region" description="Helical" evidence="8">
    <location>
        <begin position="102"/>
        <end position="120"/>
    </location>
</feature>
<dbReference type="Proteomes" id="UP001213623">
    <property type="component" value="Chromosome 4"/>
</dbReference>
<keyword evidence="5 8" id="KW-0812">Transmembrane</keyword>
<name>A0AAF0ENG6_9BASI</name>
<keyword evidence="11" id="KW-1185">Reference proteome</keyword>
<evidence type="ECO:0000256" key="1">
    <source>
        <dbReference type="ARBA" id="ARBA00004141"/>
    </source>
</evidence>
<evidence type="ECO:0000256" key="6">
    <source>
        <dbReference type="ARBA" id="ARBA00022989"/>
    </source>
</evidence>
<feature type="transmembrane region" description="Helical" evidence="8">
    <location>
        <begin position="351"/>
        <end position="373"/>
    </location>
</feature>
<evidence type="ECO:0000256" key="4">
    <source>
        <dbReference type="ARBA" id="ARBA00022679"/>
    </source>
</evidence>
<feature type="domain" description="Wax synthase" evidence="9">
    <location>
        <begin position="264"/>
        <end position="361"/>
    </location>
</feature>
<evidence type="ECO:0000256" key="2">
    <source>
        <dbReference type="ARBA" id="ARBA00005179"/>
    </source>
</evidence>
<dbReference type="PANTHER" id="PTHR31595">
    <property type="entry name" value="LONG-CHAIN-ALCOHOL O-FATTY-ACYLTRANSFERASE 3-RELATED"/>
    <property type="match status" value="1"/>
</dbReference>
<evidence type="ECO:0000256" key="5">
    <source>
        <dbReference type="ARBA" id="ARBA00022692"/>
    </source>
</evidence>
<dbReference type="PANTHER" id="PTHR31595:SF57">
    <property type="entry name" value="OS04G0481900 PROTEIN"/>
    <property type="match status" value="1"/>
</dbReference>
<feature type="transmembrane region" description="Helical" evidence="8">
    <location>
        <begin position="226"/>
        <end position="249"/>
    </location>
</feature>
<evidence type="ECO:0000256" key="3">
    <source>
        <dbReference type="ARBA" id="ARBA00007282"/>
    </source>
</evidence>
<evidence type="ECO:0000313" key="11">
    <source>
        <dbReference type="Proteomes" id="UP001213623"/>
    </source>
</evidence>
<dbReference type="GO" id="GO:0016020">
    <property type="term" value="C:membrane"/>
    <property type="evidence" value="ECO:0007669"/>
    <property type="project" value="UniProtKB-SubCell"/>
</dbReference>